<dbReference type="GO" id="GO:0010997">
    <property type="term" value="F:anaphase-promoting complex binding"/>
    <property type="evidence" value="ECO:0007669"/>
    <property type="project" value="InterPro"/>
</dbReference>
<name>A0A9P7G0M0_9AGAR</name>
<reference evidence="10" key="1">
    <citation type="submission" date="2020-07" db="EMBL/GenBank/DDBJ databases">
        <authorList>
            <person name="Nieuwenhuis M."/>
            <person name="Van De Peppel L.J.J."/>
        </authorList>
    </citation>
    <scope>NUCLEOTIDE SEQUENCE</scope>
    <source>
        <strain evidence="10">AP01</strain>
        <tissue evidence="10">Mycelium</tissue>
    </source>
</reference>
<dbReference type="InterPro" id="IPR033010">
    <property type="entry name" value="Cdc20/Fizzy"/>
</dbReference>
<evidence type="ECO:0000256" key="5">
    <source>
        <dbReference type="ARBA" id="ARBA00022776"/>
    </source>
</evidence>
<dbReference type="PROSITE" id="PS50082">
    <property type="entry name" value="WD_REPEATS_2"/>
    <property type="match status" value="1"/>
</dbReference>
<reference evidence="10" key="2">
    <citation type="submission" date="2021-10" db="EMBL/GenBank/DDBJ databases">
        <title>Phylogenomics reveals ancestral predisposition of the termite-cultivated fungus Termitomyces towards a domesticated lifestyle.</title>
        <authorList>
            <person name="Auxier B."/>
            <person name="Grum-Grzhimaylo A."/>
            <person name="Cardenas M.E."/>
            <person name="Lodge J.D."/>
            <person name="Laessoe T."/>
            <person name="Pedersen O."/>
            <person name="Smith M.E."/>
            <person name="Kuyper T.W."/>
            <person name="Franco-Molano E.A."/>
            <person name="Baroni T.J."/>
            <person name="Aanen D.K."/>
        </authorList>
    </citation>
    <scope>NUCLEOTIDE SEQUENCE</scope>
    <source>
        <strain evidence="10">AP01</strain>
        <tissue evidence="10">Mycelium</tissue>
    </source>
</reference>
<sequence length="473" mass="51989">MSVLGGDLDIEPDHVGGSALRPANSVDRFVPTRPKNSIPLNVTPRTNRISRQFGLSDSRVFSFKSDGEDVRGTRDDNNMYGLLRRSVSQLFYTPPPPRPSSVAENLTKRKQCVLTLDGPGISKDPHACPITWSRKNLIAVACGMDVFYQNLITRAVHRLCRLEVCQPGDLRTIEWAGANREYTLALGTSTGIVQVWDAGQNGGGGSFLRMWRQSDLTGIGGMDWNKDLLAVGSHDGAISLFDLRSKKEARKVTAHKGKVLGVKWSTDGSLMASGDDLGMVYIWDKRAGKQLLEEGTQSSKMRHRGPVKALAWCPWKPDLLATGSIFPEGKIRIWSSISLAPVPTPLETISLNTSVLSLHWSPHCKELLSTHGSSFEPSPPPVRGASATPRPTLKPISTPLSNSIVVHEYPSGKRLLNLTSAHFGPVTHSCLGPEGEDLFTVCPREETIKKWHVWSKRPDTGKKESAFDKYSIR</sequence>
<comment type="similarity">
    <text evidence="1">Belongs to the WD repeat CDC20/Fizzy family.</text>
</comment>
<dbReference type="SMART" id="SM00320">
    <property type="entry name" value="WD40"/>
    <property type="match status" value="5"/>
</dbReference>
<evidence type="ECO:0000313" key="11">
    <source>
        <dbReference type="Proteomes" id="UP000775547"/>
    </source>
</evidence>
<dbReference type="SUPFAM" id="SSF50978">
    <property type="entry name" value="WD40 repeat-like"/>
    <property type="match status" value="1"/>
</dbReference>
<dbReference type="GO" id="GO:1905786">
    <property type="term" value="P:positive regulation of anaphase-promoting complex-dependent catabolic process"/>
    <property type="evidence" value="ECO:0007669"/>
    <property type="project" value="TreeGrafter"/>
</dbReference>
<evidence type="ECO:0000256" key="4">
    <source>
        <dbReference type="ARBA" id="ARBA00022737"/>
    </source>
</evidence>
<evidence type="ECO:0000256" key="3">
    <source>
        <dbReference type="ARBA" id="ARBA00022618"/>
    </source>
</evidence>
<keyword evidence="2 7" id="KW-0853">WD repeat</keyword>
<evidence type="ECO:0000259" key="9">
    <source>
        <dbReference type="Pfam" id="PF24807"/>
    </source>
</evidence>
<feature type="region of interest" description="Disordered" evidence="8">
    <location>
        <begin position="371"/>
        <end position="390"/>
    </location>
</feature>
<gene>
    <name evidence="10" type="ORF">DXG03_004396</name>
</gene>
<feature type="domain" description="CDC20/Fizzy WD40" evidence="9">
    <location>
        <begin position="116"/>
        <end position="451"/>
    </location>
</feature>
<dbReference type="InterPro" id="IPR001680">
    <property type="entry name" value="WD40_rpt"/>
</dbReference>
<dbReference type="Proteomes" id="UP000775547">
    <property type="component" value="Unassembled WGS sequence"/>
</dbReference>
<keyword evidence="6" id="KW-0131">Cell cycle</keyword>
<dbReference type="GO" id="GO:0031145">
    <property type="term" value="P:anaphase-promoting complex-dependent catabolic process"/>
    <property type="evidence" value="ECO:0007669"/>
    <property type="project" value="TreeGrafter"/>
</dbReference>
<dbReference type="InterPro" id="IPR056150">
    <property type="entry name" value="WD40_CDC20-Fz"/>
</dbReference>
<feature type="repeat" description="WD" evidence="7">
    <location>
        <begin position="252"/>
        <end position="293"/>
    </location>
</feature>
<evidence type="ECO:0000313" key="10">
    <source>
        <dbReference type="EMBL" id="KAG5641709.1"/>
    </source>
</evidence>
<evidence type="ECO:0000256" key="6">
    <source>
        <dbReference type="ARBA" id="ARBA00023306"/>
    </source>
</evidence>
<keyword evidence="3" id="KW-0132">Cell division</keyword>
<dbReference type="Pfam" id="PF24807">
    <property type="entry name" value="WD40_CDC20-Fz"/>
    <property type="match status" value="1"/>
</dbReference>
<dbReference type="Gene3D" id="2.130.10.10">
    <property type="entry name" value="YVTN repeat-like/Quinoprotein amine dehydrogenase"/>
    <property type="match status" value="1"/>
</dbReference>
<feature type="region of interest" description="Disordered" evidence="8">
    <location>
        <begin position="1"/>
        <end position="32"/>
    </location>
</feature>
<protein>
    <recommendedName>
        <fullName evidence="9">CDC20/Fizzy WD40 domain-containing protein</fullName>
    </recommendedName>
</protein>
<organism evidence="10 11">
    <name type="scientific">Asterophora parasitica</name>
    <dbReference type="NCBI Taxonomy" id="117018"/>
    <lineage>
        <taxon>Eukaryota</taxon>
        <taxon>Fungi</taxon>
        <taxon>Dikarya</taxon>
        <taxon>Basidiomycota</taxon>
        <taxon>Agaricomycotina</taxon>
        <taxon>Agaricomycetes</taxon>
        <taxon>Agaricomycetidae</taxon>
        <taxon>Agaricales</taxon>
        <taxon>Tricholomatineae</taxon>
        <taxon>Lyophyllaceae</taxon>
        <taxon>Asterophora</taxon>
    </lineage>
</organism>
<dbReference type="PROSITE" id="PS50294">
    <property type="entry name" value="WD_REPEATS_REGION"/>
    <property type="match status" value="1"/>
</dbReference>
<dbReference type="InterPro" id="IPR036322">
    <property type="entry name" value="WD40_repeat_dom_sf"/>
</dbReference>
<keyword evidence="5" id="KW-0498">Mitosis</keyword>
<comment type="caution">
    <text evidence="10">The sequence shown here is derived from an EMBL/GenBank/DDBJ whole genome shotgun (WGS) entry which is preliminary data.</text>
</comment>
<dbReference type="InterPro" id="IPR015943">
    <property type="entry name" value="WD40/YVTN_repeat-like_dom_sf"/>
</dbReference>
<keyword evidence="11" id="KW-1185">Reference proteome</keyword>
<dbReference type="GO" id="GO:0005680">
    <property type="term" value="C:anaphase-promoting complex"/>
    <property type="evidence" value="ECO:0007669"/>
    <property type="project" value="TreeGrafter"/>
</dbReference>
<keyword evidence="4" id="KW-0677">Repeat</keyword>
<dbReference type="GO" id="GO:1990757">
    <property type="term" value="F:ubiquitin ligase activator activity"/>
    <property type="evidence" value="ECO:0007669"/>
    <property type="project" value="TreeGrafter"/>
</dbReference>
<dbReference type="OrthoDB" id="10263272at2759"/>
<evidence type="ECO:0000256" key="7">
    <source>
        <dbReference type="PROSITE-ProRule" id="PRU00221"/>
    </source>
</evidence>
<proteinExistence type="inferred from homology"/>
<dbReference type="PANTHER" id="PTHR19918:SF8">
    <property type="entry name" value="FI02843P"/>
    <property type="match status" value="1"/>
</dbReference>
<evidence type="ECO:0000256" key="1">
    <source>
        <dbReference type="ARBA" id="ARBA00006445"/>
    </source>
</evidence>
<dbReference type="EMBL" id="JABCKV010000261">
    <property type="protein sequence ID" value="KAG5641709.1"/>
    <property type="molecule type" value="Genomic_DNA"/>
</dbReference>
<evidence type="ECO:0000256" key="8">
    <source>
        <dbReference type="SAM" id="MobiDB-lite"/>
    </source>
</evidence>
<dbReference type="GO" id="GO:0051301">
    <property type="term" value="P:cell division"/>
    <property type="evidence" value="ECO:0007669"/>
    <property type="project" value="UniProtKB-KW"/>
</dbReference>
<accession>A0A9P7G0M0</accession>
<dbReference type="AlphaFoldDB" id="A0A9P7G0M0"/>
<evidence type="ECO:0000256" key="2">
    <source>
        <dbReference type="ARBA" id="ARBA00022574"/>
    </source>
</evidence>
<dbReference type="PANTHER" id="PTHR19918">
    <property type="entry name" value="CELL DIVISION CYCLE 20 CDC20 FIZZY -RELATED"/>
    <property type="match status" value="1"/>
</dbReference>